<dbReference type="PROSITE" id="PS50893">
    <property type="entry name" value="ABC_TRANSPORTER_2"/>
    <property type="match status" value="1"/>
</dbReference>
<dbReference type="PANTHER" id="PTHR24220:SF685">
    <property type="entry name" value="ABC TRANSPORTER RELATED"/>
    <property type="match status" value="1"/>
</dbReference>
<dbReference type="Proteomes" id="UP000678513">
    <property type="component" value="Chromosome"/>
</dbReference>
<keyword evidence="3 5" id="KW-0067">ATP-binding</keyword>
<dbReference type="PANTHER" id="PTHR24220">
    <property type="entry name" value="IMPORT ATP-BINDING PROTEIN"/>
    <property type="match status" value="1"/>
</dbReference>
<name>A0ABX7YA87_9ACTN</name>
<dbReference type="EMBL" id="CP072384">
    <property type="protein sequence ID" value="QUC09548.1"/>
    <property type="molecule type" value="Genomic_DNA"/>
</dbReference>
<protein>
    <submittedName>
        <fullName evidence="5">ABC transporter ATP-binding protein</fullName>
    </submittedName>
</protein>
<dbReference type="GO" id="GO:0005524">
    <property type="term" value="F:ATP binding"/>
    <property type="evidence" value="ECO:0007669"/>
    <property type="project" value="UniProtKB-KW"/>
</dbReference>
<dbReference type="SUPFAM" id="SSF52540">
    <property type="entry name" value="P-loop containing nucleoside triphosphate hydrolases"/>
    <property type="match status" value="1"/>
</dbReference>
<keyword evidence="2" id="KW-0547">Nucleotide-binding</keyword>
<keyword evidence="6" id="KW-1185">Reference proteome</keyword>
<dbReference type="InterPro" id="IPR015854">
    <property type="entry name" value="ABC_transpr_LolD-like"/>
</dbReference>
<dbReference type="Gene3D" id="3.40.50.300">
    <property type="entry name" value="P-loop containing nucleotide triphosphate hydrolases"/>
    <property type="match status" value="1"/>
</dbReference>
<organism evidence="5 6">
    <name type="scientific">Arachnia rubra</name>
    <dbReference type="NCBI Taxonomy" id="1547448"/>
    <lineage>
        <taxon>Bacteria</taxon>
        <taxon>Bacillati</taxon>
        <taxon>Actinomycetota</taxon>
        <taxon>Actinomycetes</taxon>
        <taxon>Propionibacteriales</taxon>
        <taxon>Propionibacteriaceae</taxon>
        <taxon>Arachnia</taxon>
    </lineage>
</organism>
<evidence type="ECO:0000313" key="6">
    <source>
        <dbReference type="Proteomes" id="UP000678513"/>
    </source>
</evidence>
<dbReference type="CDD" id="cd03255">
    <property type="entry name" value="ABC_MJ0796_LolCDE_FtsE"/>
    <property type="match status" value="1"/>
</dbReference>
<evidence type="ECO:0000256" key="2">
    <source>
        <dbReference type="ARBA" id="ARBA00022741"/>
    </source>
</evidence>
<feature type="domain" description="ABC transporter" evidence="4">
    <location>
        <begin position="7"/>
        <end position="244"/>
    </location>
</feature>
<evidence type="ECO:0000259" key="4">
    <source>
        <dbReference type="PROSITE" id="PS50893"/>
    </source>
</evidence>
<evidence type="ECO:0000256" key="3">
    <source>
        <dbReference type="ARBA" id="ARBA00022840"/>
    </source>
</evidence>
<dbReference type="InterPro" id="IPR003439">
    <property type="entry name" value="ABC_transporter-like_ATP-bd"/>
</dbReference>
<dbReference type="Pfam" id="PF00005">
    <property type="entry name" value="ABC_tran"/>
    <property type="match status" value="1"/>
</dbReference>
<dbReference type="InterPro" id="IPR003593">
    <property type="entry name" value="AAA+_ATPase"/>
</dbReference>
<dbReference type="InterPro" id="IPR017911">
    <property type="entry name" value="MacB-like_ATP-bd"/>
</dbReference>
<proteinExistence type="predicted"/>
<evidence type="ECO:0000313" key="5">
    <source>
        <dbReference type="EMBL" id="QUC09548.1"/>
    </source>
</evidence>
<gene>
    <name evidence="5" type="ORF">J5A65_00545</name>
</gene>
<dbReference type="InterPro" id="IPR027417">
    <property type="entry name" value="P-loop_NTPase"/>
</dbReference>
<accession>A0ABX7YA87</accession>
<keyword evidence="1" id="KW-0813">Transport</keyword>
<dbReference type="SMART" id="SM00382">
    <property type="entry name" value="AAA"/>
    <property type="match status" value="1"/>
</dbReference>
<sequence>MNAVPAVEARQVSKSFSVDGKEVPVLHGASLQIMPGEMVAIMGPSGSGKSTLMYCLAGLDQPTSGQVSLNGTDLASQSRKALAEMRRGELGFVFQSYNLVPTLTAYENVALPYLLSGRKPPKEQLIAVMNEVGLGHRVDAKVPSMSGGEQQRTALARVLAQQPQIVFADEPTGALDSRSGELVMARLAEITRQAGRSVVVVTHDPGVAARCDRVVFLFDGYLVGELRPQSVSQVADVLTELTERARA</sequence>
<reference evidence="5 6" key="1">
    <citation type="submission" date="2021-03" db="EMBL/GenBank/DDBJ databases">
        <title>Human Oral Microbial Genomes.</title>
        <authorList>
            <person name="Johnston C.D."/>
            <person name="Chen T."/>
            <person name="Dewhirst F.E."/>
        </authorList>
    </citation>
    <scope>NUCLEOTIDE SEQUENCE [LARGE SCALE GENOMIC DNA]</scope>
    <source>
        <strain evidence="5 6">DSMZ 100122</strain>
    </source>
</reference>
<evidence type="ECO:0000256" key="1">
    <source>
        <dbReference type="ARBA" id="ARBA00022448"/>
    </source>
</evidence>